<dbReference type="InterPro" id="IPR036737">
    <property type="entry name" value="OmpA-like_sf"/>
</dbReference>
<dbReference type="AlphaFoldDB" id="A0A3N5EDT1"/>
<name>A0A3N5EDT1_9ENTR</name>
<evidence type="ECO:0000256" key="5">
    <source>
        <dbReference type="ARBA" id="ARBA00022989"/>
    </source>
</evidence>
<dbReference type="PANTHER" id="PTHR30329">
    <property type="entry name" value="STATOR ELEMENT OF FLAGELLAR MOTOR COMPLEX"/>
    <property type="match status" value="1"/>
</dbReference>
<comment type="similarity">
    <text evidence="2">Belongs to the MotB family.</text>
</comment>
<dbReference type="PROSITE" id="PS51123">
    <property type="entry name" value="OMPA_2"/>
    <property type="match status" value="1"/>
</dbReference>
<accession>A0A3N5EDT1</accession>
<keyword evidence="6 7" id="KW-0472">Membrane</keyword>
<feature type="domain" description="OmpA-like" evidence="10">
    <location>
        <begin position="147"/>
        <end position="267"/>
    </location>
</feature>
<evidence type="ECO:0000259" key="10">
    <source>
        <dbReference type="PROSITE" id="PS51123"/>
    </source>
</evidence>
<dbReference type="Pfam" id="PF00691">
    <property type="entry name" value="OmpA"/>
    <property type="match status" value="1"/>
</dbReference>
<dbReference type="SUPFAM" id="SSF103088">
    <property type="entry name" value="OmpA-like"/>
    <property type="match status" value="1"/>
</dbReference>
<evidence type="ECO:0000256" key="2">
    <source>
        <dbReference type="ARBA" id="ARBA00008914"/>
    </source>
</evidence>
<reference evidence="11 12" key="1">
    <citation type="submission" date="2018-11" db="EMBL/GenBank/DDBJ databases">
        <title>Draft genome sequence of Buttiauxella warmboldiae CCUG 35512.</title>
        <authorList>
            <person name="Salva-Serra F."/>
            <person name="Marathe N."/>
            <person name="Moore E."/>
            <person name="Svensson L."/>
            <person name="Engstrom-Jakobsson H."/>
        </authorList>
    </citation>
    <scope>NUCLEOTIDE SEQUENCE [LARGE SCALE GENOMIC DNA]</scope>
    <source>
        <strain evidence="11 12">CCUG 35512</strain>
    </source>
</reference>
<dbReference type="InterPro" id="IPR025713">
    <property type="entry name" value="MotB-like_N_dom"/>
</dbReference>
<dbReference type="NCBIfam" id="NF006548">
    <property type="entry name" value="PRK09041.1"/>
    <property type="match status" value="1"/>
</dbReference>
<dbReference type="Gene3D" id="3.30.1330.60">
    <property type="entry name" value="OmpA-like domain"/>
    <property type="match status" value="1"/>
</dbReference>
<proteinExistence type="inferred from homology"/>
<keyword evidence="4 9" id="KW-0812">Transmembrane</keyword>
<dbReference type="Proteomes" id="UP000268615">
    <property type="component" value="Unassembled WGS sequence"/>
</dbReference>
<evidence type="ECO:0000256" key="6">
    <source>
        <dbReference type="ARBA" id="ARBA00023136"/>
    </source>
</evidence>
<dbReference type="EMBL" id="RPOH01000021">
    <property type="protein sequence ID" value="RPH29222.1"/>
    <property type="molecule type" value="Genomic_DNA"/>
</dbReference>
<keyword evidence="3" id="KW-1003">Cell membrane</keyword>
<feature type="region of interest" description="Disordered" evidence="8">
    <location>
        <begin position="300"/>
        <end position="327"/>
    </location>
</feature>
<dbReference type="PANTHER" id="PTHR30329:SF18">
    <property type="entry name" value="MOTILITY PROTEIN B"/>
    <property type="match status" value="1"/>
</dbReference>
<sequence>MSKSSDQIIIVRKRKKHKHAHHGGSWKIAYADFMTAMMAFFLVMWLLSTSSPLQREQIADYFKMPLKVALSSGDKSSLSSSLIPGGGDDLMKQSGEVFKQKLVQRDKNKSVHNLQHAHEMVDTLIHKDPRLSNFQSNLRLSLTEDGLLIQIVDTQERPMFKVGSKTPEPYMHGILQALVPALNNLPNHINITGHTDSLPYVNGDAGYGNWELSSDRANASRQMLVASGLDDNKFLRVIGTADKMSFENIQPNDPVNRRISILVLSMKKEKSIRDEDTVLQNISDSQSSEKIKAELEKMSGGNEIISAPPANNLHNSLQGKGEQDGHQ</sequence>
<dbReference type="RefSeq" id="WP_124023293.1">
    <property type="nucleotide sequence ID" value="NZ_RPOH01000021.1"/>
</dbReference>
<evidence type="ECO:0000313" key="12">
    <source>
        <dbReference type="Proteomes" id="UP000268615"/>
    </source>
</evidence>
<evidence type="ECO:0000256" key="8">
    <source>
        <dbReference type="SAM" id="MobiDB-lite"/>
    </source>
</evidence>
<evidence type="ECO:0000256" key="1">
    <source>
        <dbReference type="ARBA" id="ARBA00004162"/>
    </source>
</evidence>
<dbReference type="OrthoDB" id="9809186at2"/>
<dbReference type="GO" id="GO:0005886">
    <property type="term" value="C:plasma membrane"/>
    <property type="evidence" value="ECO:0007669"/>
    <property type="project" value="UniProtKB-SubCell"/>
</dbReference>
<evidence type="ECO:0000313" key="11">
    <source>
        <dbReference type="EMBL" id="RPH29222.1"/>
    </source>
</evidence>
<dbReference type="InterPro" id="IPR050330">
    <property type="entry name" value="Bact_OuterMem_StrucFunc"/>
</dbReference>
<comment type="caution">
    <text evidence="11">The sequence shown here is derived from an EMBL/GenBank/DDBJ whole genome shotgun (WGS) entry which is preliminary data.</text>
</comment>
<evidence type="ECO:0000256" key="9">
    <source>
        <dbReference type="SAM" id="Phobius"/>
    </source>
</evidence>
<gene>
    <name evidence="11" type="primary">motB</name>
    <name evidence="11" type="ORF">EHN07_06105</name>
</gene>
<comment type="subcellular location">
    <subcellularLocation>
        <location evidence="1">Cell membrane</location>
        <topology evidence="1">Single-pass membrane protein</topology>
    </subcellularLocation>
</comment>
<protein>
    <submittedName>
        <fullName evidence="11">Motility protein MotB</fullName>
    </submittedName>
</protein>
<evidence type="ECO:0000256" key="3">
    <source>
        <dbReference type="ARBA" id="ARBA00022475"/>
    </source>
</evidence>
<feature type="transmembrane region" description="Helical" evidence="9">
    <location>
        <begin position="28"/>
        <end position="47"/>
    </location>
</feature>
<dbReference type="CDD" id="cd07185">
    <property type="entry name" value="OmpA_C-like"/>
    <property type="match status" value="1"/>
</dbReference>
<keyword evidence="5 9" id="KW-1133">Transmembrane helix</keyword>
<evidence type="ECO:0000256" key="4">
    <source>
        <dbReference type="ARBA" id="ARBA00022692"/>
    </source>
</evidence>
<organism evidence="11 12">
    <name type="scientific">Buttiauxella warmboldiae</name>
    <dbReference type="NCBI Taxonomy" id="82993"/>
    <lineage>
        <taxon>Bacteria</taxon>
        <taxon>Pseudomonadati</taxon>
        <taxon>Pseudomonadota</taxon>
        <taxon>Gammaproteobacteria</taxon>
        <taxon>Enterobacterales</taxon>
        <taxon>Enterobacteriaceae</taxon>
        <taxon>Buttiauxella</taxon>
    </lineage>
</organism>
<evidence type="ECO:0000256" key="7">
    <source>
        <dbReference type="PROSITE-ProRule" id="PRU00473"/>
    </source>
</evidence>
<keyword evidence="12" id="KW-1185">Reference proteome</keyword>
<dbReference type="InterPro" id="IPR006665">
    <property type="entry name" value="OmpA-like"/>
</dbReference>
<dbReference type="Pfam" id="PF13677">
    <property type="entry name" value="MotB_plug"/>
    <property type="match status" value="1"/>
</dbReference>